<keyword evidence="1" id="KW-1185">Reference proteome</keyword>
<evidence type="ECO:0000313" key="2">
    <source>
        <dbReference type="WBParaSite" id="Pan_g1299.t1"/>
    </source>
</evidence>
<name>A0A7E4UUH2_PANRE</name>
<reference evidence="2" key="2">
    <citation type="submission" date="2020-10" db="UniProtKB">
        <authorList>
            <consortium name="WormBaseParasite"/>
        </authorList>
    </citation>
    <scope>IDENTIFICATION</scope>
</reference>
<protein>
    <submittedName>
        <fullName evidence="2">F-box/LRR-repeat protein 2</fullName>
    </submittedName>
</protein>
<dbReference type="WBParaSite" id="Pan_g1299.t1">
    <property type="protein sequence ID" value="Pan_g1299.t1"/>
    <property type="gene ID" value="Pan_g1299"/>
</dbReference>
<dbReference type="Proteomes" id="UP000492821">
    <property type="component" value="Unassembled WGS sequence"/>
</dbReference>
<dbReference type="AlphaFoldDB" id="A0A7E4UUH2"/>
<sequence>MTLPHGLKRRSHQLAKPHELQQLQEDSAACNTDFCPRVFRRRFHRCVNHTFEVKNGILASESNCATMNEIDYLVCDRKLTLHRVKAENLMSDAICWSKFVLRPQIVTISYCELSPEFMAGMASLIEKSTTELVILNCTGIVGFETLFKAFPNIEHLKIIGGFEKTWVADILKHQKCPLKSLELEGDFKDGDKLFTFEDFNKLVSAQQPRLMMTLRPLDGSADAIREMLSQGDCPDLEFDDPEVKSIYVSGSYGGKNHFLYC</sequence>
<proteinExistence type="predicted"/>
<organism evidence="1 2">
    <name type="scientific">Panagrellus redivivus</name>
    <name type="common">Microworm</name>
    <dbReference type="NCBI Taxonomy" id="6233"/>
    <lineage>
        <taxon>Eukaryota</taxon>
        <taxon>Metazoa</taxon>
        <taxon>Ecdysozoa</taxon>
        <taxon>Nematoda</taxon>
        <taxon>Chromadorea</taxon>
        <taxon>Rhabditida</taxon>
        <taxon>Tylenchina</taxon>
        <taxon>Panagrolaimomorpha</taxon>
        <taxon>Panagrolaimoidea</taxon>
        <taxon>Panagrolaimidae</taxon>
        <taxon>Panagrellus</taxon>
    </lineage>
</organism>
<reference evidence="1" key="1">
    <citation type="journal article" date="2013" name="Genetics">
        <title>The draft genome and transcriptome of Panagrellus redivivus are shaped by the harsh demands of a free-living lifestyle.</title>
        <authorList>
            <person name="Srinivasan J."/>
            <person name="Dillman A.R."/>
            <person name="Macchietto M.G."/>
            <person name="Heikkinen L."/>
            <person name="Lakso M."/>
            <person name="Fracchia K.M."/>
            <person name="Antoshechkin I."/>
            <person name="Mortazavi A."/>
            <person name="Wong G."/>
            <person name="Sternberg P.W."/>
        </authorList>
    </citation>
    <scope>NUCLEOTIDE SEQUENCE [LARGE SCALE GENOMIC DNA]</scope>
    <source>
        <strain evidence="1">MT8872</strain>
    </source>
</reference>
<evidence type="ECO:0000313" key="1">
    <source>
        <dbReference type="Proteomes" id="UP000492821"/>
    </source>
</evidence>
<accession>A0A7E4UUH2</accession>